<evidence type="ECO:0000313" key="6">
    <source>
        <dbReference type="Proteomes" id="UP000623129"/>
    </source>
</evidence>
<name>A0A833QYR7_9POAL</name>
<accession>A0A833QYR7</accession>
<dbReference type="GO" id="GO:0035091">
    <property type="term" value="F:phosphatidylinositol binding"/>
    <property type="evidence" value="ECO:0007669"/>
    <property type="project" value="InterPro"/>
</dbReference>
<comment type="similarity">
    <text evidence="2">Belongs to the TOM1 family.</text>
</comment>
<dbReference type="GO" id="GO:0005737">
    <property type="term" value="C:cytoplasm"/>
    <property type="evidence" value="ECO:0007669"/>
    <property type="project" value="UniProtKB-ARBA"/>
</dbReference>
<dbReference type="PROSITE" id="PS50909">
    <property type="entry name" value="GAT"/>
    <property type="match status" value="1"/>
</dbReference>
<keyword evidence="6" id="KW-1185">Reference proteome</keyword>
<evidence type="ECO:0000259" key="4">
    <source>
        <dbReference type="PROSITE" id="PS50909"/>
    </source>
</evidence>
<dbReference type="InterPro" id="IPR038425">
    <property type="entry name" value="GAT_sf"/>
</dbReference>
<dbReference type="GO" id="GO:0043130">
    <property type="term" value="F:ubiquitin binding"/>
    <property type="evidence" value="ECO:0007669"/>
    <property type="project" value="InterPro"/>
</dbReference>
<dbReference type="Proteomes" id="UP000623129">
    <property type="component" value="Unassembled WGS sequence"/>
</dbReference>
<reference evidence="5" key="1">
    <citation type="submission" date="2020-01" db="EMBL/GenBank/DDBJ databases">
        <title>Genome sequence of Kobresia littledalei, the first chromosome-level genome in the family Cyperaceae.</title>
        <authorList>
            <person name="Qu G."/>
        </authorList>
    </citation>
    <scope>NUCLEOTIDE SEQUENCE</scope>
    <source>
        <strain evidence="5">C.B.Clarke</strain>
        <tissue evidence="5">Leaf</tissue>
    </source>
</reference>
<evidence type="ECO:0000256" key="3">
    <source>
        <dbReference type="ARBA" id="ARBA00023136"/>
    </source>
</evidence>
<dbReference type="InterPro" id="IPR004152">
    <property type="entry name" value="GAT_dom"/>
</dbReference>
<dbReference type="Gene3D" id="1.20.58.160">
    <property type="match status" value="1"/>
</dbReference>
<feature type="domain" description="GAT" evidence="4">
    <location>
        <begin position="1"/>
        <end position="68"/>
    </location>
</feature>
<dbReference type="AlphaFoldDB" id="A0A833QYR7"/>
<dbReference type="GO" id="GO:0043328">
    <property type="term" value="P:protein transport to vacuole involved in ubiquitin-dependent protein catabolic process via the multivesicular body sorting pathway"/>
    <property type="evidence" value="ECO:0007669"/>
    <property type="project" value="InterPro"/>
</dbReference>
<evidence type="ECO:0000256" key="2">
    <source>
        <dbReference type="ARBA" id="ARBA00007708"/>
    </source>
</evidence>
<comment type="subcellular location">
    <subcellularLocation>
        <location evidence="1">Membrane</location>
        <topology evidence="1">Peripheral membrane protein</topology>
    </subcellularLocation>
</comment>
<sequence length="144" mass="16102">MGEQNIMQITIKAVKDEVISDLVSQCRLNEKKLMAFINCTSDDKLLEESLQLNDKLQSLLAKHDAISSGSALHLPTEKEDPQPAPVLTTPIAVASTSQVTNLVANEEEEEEDDEFAQLARRKYKMKSVNNYADPFFHLKSKPLS</sequence>
<dbReference type="EMBL" id="SWLB01000013">
    <property type="protein sequence ID" value="KAF3330438.1"/>
    <property type="molecule type" value="Genomic_DNA"/>
</dbReference>
<comment type="caution">
    <text evidence="5">The sequence shown here is derived from an EMBL/GenBank/DDBJ whole genome shotgun (WGS) entry which is preliminary data.</text>
</comment>
<evidence type="ECO:0000256" key="1">
    <source>
        <dbReference type="ARBA" id="ARBA00004170"/>
    </source>
</evidence>
<evidence type="ECO:0000313" key="5">
    <source>
        <dbReference type="EMBL" id="KAF3330438.1"/>
    </source>
</evidence>
<organism evidence="5 6">
    <name type="scientific">Carex littledalei</name>
    <dbReference type="NCBI Taxonomy" id="544730"/>
    <lineage>
        <taxon>Eukaryota</taxon>
        <taxon>Viridiplantae</taxon>
        <taxon>Streptophyta</taxon>
        <taxon>Embryophyta</taxon>
        <taxon>Tracheophyta</taxon>
        <taxon>Spermatophyta</taxon>
        <taxon>Magnoliopsida</taxon>
        <taxon>Liliopsida</taxon>
        <taxon>Poales</taxon>
        <taxon>Cyperaceae</taxon>
        <taxon>Cyperoideae</taxon>
        <taxon>Cariceae</taxon>
        <taxon>Carex</taxon>
        <taxon>Carex subgen. Euthyceras</taxon>
    </lineage>
</organism>
<dbReference type="SUPFAM" id="SSF89009">
    <property type="entry name" value="GAT-like domain"/>
    <property type="match status" value="1"/>
</dbReference>
<protein>
    <submittedName>
        <fullName evidence="5">GAT domain-containing protein</fullName>
    </submittedName>
</protein>
<keyword evidence="3" id="KW-0472">Membrane</keyword>
<dbReference type="GO" id="GO:0016020">
    <property type="term" value="C:membrane"/>
    <property type="evidence" value="ECO:0007669"/>
    <property type="project" value="UniProtKB-SubCell"/>
</dbReference>
<gene>
    <name evidence="5" type="ORF">FCM35_KLT03792</name>
</gene>
<dbReference type="PANTHER" id="PTHR45898:SF2">
    <property type="entry name" value="TOM1-LIKE PROTEIN 6"/>
    <property type="match status" value="1"/>
</dbReference>
<dbReference type="InterPro" id="IPR044836">
    <property type="entry name" value="TOL_plant"/>
</dbReference>
<dbReference type="PANTHER" id="PTHR45898">
    <property type="entry name" value="TOM1-LIKE PROTEIN"/>
    <property type="match status" value="1"/>
</dbReference>
<dbReference type="OrthoDB" id="1734488at2759"/>
<proteinExistence type="inferred from homology"/>
<dbReference type="Pfam" id="PF03127">
    <property type="entry name" value="GAT"/>
    <property type="match status" value="1"/>
</dbReference>